<reference evidence="1 2" key="1">
    <citation type="submission" date="2021-06" db="EMBL/GenBank/DDBJ databases">
        <authorList>
            <person name="Sun Q."/>
            <person name="Li D."/>
        </authorList>
    </citation>
    <scope>NUCLEOTIDE SEQUENCE [LARGE SCALE GENOMIC DNA]</scope>
    <source>
        <strain evidence="1 2">MSJ-1</strain>
    </source>
</reference>
<sequence>MREFPLLGQPRAGGETRWTSRRYLKREIAKLCDETPETINNLMDVFSKEKKYDFFFLKLYFEWKYKIKKEKFVFDDFKKREDEYEFIEILNIIKEVQGLHYSQFPFYFTKVIKQLRESLIDSQQQYNSRENGYFWSNEQSRYYSGVTKS</sequence>
<dbReference type="RefSeq" id="WP_216549450.1">
    <property type="nucleotide sequence ID" value="NZ_JAHLQO010000004.1"/>
</dbReference>
<evidence type="ECO:0000313" key="2">
    <source>
        <dbReference type="Proteomes" id="UP000783742"/>
    </source>
</evidence>
<comment type="caution">
    <text evidence="1">The sequence shown here is derived from an EMBL/GenBank/DDBJ whole genome shotgun (WGS) entry which is preliminary data.</text>
</comment>
<proteinExistence type="predicted"/>
<organism evidence="1 2">
    <name type="scientific">Peptoniphilus ovalis</name>
    <dbReference type="NCBI Taxonomy" id="2841503"/>
    <lineage>
        <taxon>Bacteria</taxon>
        <taxon>Bacillati</taxon>
        <taxon>Bacillota</taxon>
        <taxon>Tissierellia</taxon>
        <taxon>Tissierellales</taxon>
        <taxon>Peptoniphilaceae</taxon>
        <taxon>Peptoniphilus</taxon>
    </lineage>
</organism>
<dbReference type="EMBL" id="JAHLQO010000004">
    <property type="protein sequence ID" value="MBU5669616.1"/>
    <property type="molecule type" value="Genomic_DNA"/>
</dbReference>
<protein>
    <submittedName>
        <fullName evidence="1">Uncharacterized protein</fullName>
    </submittedName>
</protein>
<keyword evidence="2" id="KW-1185">Reference proteome</keyword>
<accession>A0ABS6FK20</accession>
<name>A0ABS6FK20_9FIRM</name>
<gene>
    <name evidence="1" type="ORF">KQI68_07155</name>
</gene>
<evidence type="ECO:0000313" key="1">
    <source>
        <dbReference type="EMBL" id="MBU5669616.1"/>
    </source>
</evidence>
<dbReference type="Proteomes" id="UP000783742">
    <property type="component" value="Unassembled WGS sequence"/>
</dbReference>